<accession>A0A420YEU9</accession>
<proteinExistence type="inferred from homology"/>
<evidence type="ECO:0000313" key="4">
    <source>
        <dbReference type="EMBL" id="RKU46459.1"/>
    </source>
</evidence>
<dbReference type="AlphaFoldDB" id="A0A420YEU9"/>
<name>A0A420YEU9_9PEZI</name>
<dbReference type="InterPro" id="IPR036291">
    <property type="entry name" value="NAD(P)-bd_dom_sf"/>
</dbReference>
<organism evidence="4 5">
    <name type="scientific">Coniochaeta pulveracea</name>
    <dbReference type="NCBI Taxonomy" id="177199"/>
    <lineage>
        <taxon>Eukaryota</taxon>
        <taxon>Fungi</taxon>
        <taxon>Dikarya</taxon>
        <taxon>Ascomycota</taxon>
        <taxon>Pezizomycotina</taxon>
        <taxon>Sordariomycetes</taxon>
        <taxon>Sordariomycetidae</taxon>
        <taxon>Coniochaetales</taxon>
        <taxon>Coniochaetaceae</taxon>
        <taxon>Coniochaeta</taxon>
    </lineage>
</organism>
<dbReference type="PANTHER" id="PTHR42748:SF7">
    <property type="entry name" value="NMRA LIKE REDOX SENSOR 1-RELATED"/>
    <property type="match status" value="1"/>
</dbReference>
<reference evidence="4 5" key="1">
    <citation type="submission" date="2018-08" db="EMBL/GenBank/DDBJ databases">
        <title>Draft genome of the lignicolous fungus Coniochaeta pulveracea.</title>
        <authorList>
            <person name="Borstlap C.J."/>
            <person name="De Witt R.N."/>
            <person name="Botha A."/>
            <person name="Volschenk H."/>
        </authorList>
    </citation>
    <scope>NUCLEOTIDE SEQUENCE [LARGE SCALE GENOMIC DNA]</scope>
    <source>
        <strain evidence="4 5">CAB683</strain>
    </source>
</reference>
<keyword evidence="5" id="KW-1185">Reference proteome</keyword>
<keyword evidence="2" id="KW-0521">NADP</keyword>
<evidence type="ECO:0000259" key="3">
    <source>
        <dbReference type="Pfam" id="PF05368"/>
    </source>
</evidence>
<dbReference type="Pfam" id="PF05368">
    <property type="entry name" value="NmrA"/>
    <property type="match status" value="1"/>
</dbReference>
<evidence type="ECO:0000313" key="5">
    <source>
        <dbReference type="Proteomes" id="UP000275385"/>
    </source>
</evidence>
<dbReference type="EMBL" id="QVQW01000014">
    <property type="protein sequence ID" value="RKU46459.1"/>
    <property type="molecule type" value="Genomic_DNA"/>
</dbReference>
<dbReference type="OrthoDB" id="3358371at2759"/>
<dbReference type="Gene3D" id="3.40.50.720">
    <property type="entry name" value="NAD(P)-binding Rossmann-like Domain"/>
    <property type="match status" value="1"/>
</dbReference>
<dbReference type="Proteomes" id="UP000275385">
    <property type="component" value="Unassembled WGS sequence"/>
</dbReference>
<feature type="domain" description="NmrA-like" evidence="3">
    <location>
        <begin position="76"/>
        <end position="362"/>
    </location>
</feature>
<dbReference type="InterPro" id="IPR051164">
    <property type="entry name" value="NmrA-like_oxidored"/>
</dbReference>
<sequence length="410" mass="44695">MVVLIILIADPSHSSTASSQAMNLITNVVPDHTNFCHQSTVIKVGQIPNKHPFRPVVCPPTLPQEASDNMSSTQSQQTIVVVGATGIQGSGVVRALLDAEYGGPWFVRALTSDPCSGKAQKLLSECQTTNHWLSLVSGSVYDEISLRSAFTGAHGVYAMTSERHPGKIITEEEDLKHEIEAGRNIISAAKECGVKHLVFSSLPDIVKASGGRFKRIHHMNNKYAVEQLARKKLNGFTSLMPGFFYANLAWPKYCRLREDGVVQFCMPLPGSQPVQWTDPAHDLGAFSAKIFGLGVERTKGRTYLALGPRITPEAMAKTFTHVTGKPAVHSPISFEEFGDLSSSLVGPAFKEDAIEMMQWAAIAPVDKTCYGAFEIEVEQSSEELGLTGSSFEDWLRRSGWTGPQEVYAAN</sequence>
<comment type="similarity">
    <text evidence="1">Belongs to the NmrA-type oxidoreductase family.</text>
</comment>
<dbReference type="InterPro" id="IPR008030">
    <property type="entry name" value="NmrA-like"/>
</dbReference>
<evidence type="ECO:0000256" key="1">
    <source>
        <dbReference type="ARBA" id="ARBA00006328"/>
    </source>
</evidence>
<dbReference type="PANTHER" id="PTHR42748">
    <property type="entry name" value="NITROGEN METABOLITE REPRESSION PROTEIN NMRA FAMILY MEMBER"/>
    <property type="match status" value="1"/>
</dbReference>
<dbReference type="Gene3D" id="3.90.25.10">
    <property type="entry name" value="UDP-galactose 4-epimerase, domain 1"/>
    <property type="match status" value="1"/>
</dbReference>
<dbReference type="STRING" id="177199.A0A420YEU9"/>
<comment type="caution">
    <text evidence="4">The sequence shown here is derived from an EMBL/GenBank/DDBJ whole genome shotgun (WGS) entry which is preliminary data.</text>
</comment>
<protein>
    <recommendedName>
        <fullName evidence="3">NmrA-like domain-containing protein</fullName>
    </recommendedName>
</protein>
<evidence type="ECO:0000256" key="2">
    <source>
        <dbReference type="ARBA" id="ARBA00022857"/>
    </source>
</evidence>
<dbReference type="SUPFAM" id="SSF51735">
    <property type="entry name" value="NAD(P)-binding Rossmann-fold domains"/>
    <property type="match status" value="1"/>
</dbReference>
<gene>
    <name evidence="4" type="ORF">DL546_007506</name>
</gene>